<reference evidence="4" key="2">
    <citation type="journal article" date="2017" name="Genome Announc.">
        <title>Correction for Mirajkar et al., Complete Genome Sequence of Brachyspira hyodysenteriae Type Strain B78 (ATCC 27164).</title>
        <authorList>
            <person name="Mirajkar N.S."/>
            <person name="Johnson T.J."/>
            <person name="Gebhart C.J."/>
        </authorList>
    </citation>
    <scope>NUCLEOTIDE SEQUENCE [LARGE SCALE GENOMIC DNA]</scope>
    <source>
        <strain evidence="4">B78</strain>
    </source>
</reference>
<protein>
    <recommendedName>
        <fullName evidence="2">NAD-dependent epimerase/dehydratase domain-containing protein</fullName>
    </recommendedName>
</protein>
<dbReference type="Gene3D" id="3.40.50.720">
    <property type="entry name" value="NAD(P)-binding Rossmann-like Domain"/>
    <property type="match status" value="1"/>
</dbReference>
<reference evidence="4" key="1">
    <citation type="journal article" date="2016" name="Genome Announc.">
        <title>Complete Genome Sequence of Brachyspira hyodysenteriae Type Strain B78 (ATCC 27164).</title>
        <authorList>
            <person name="Mirajkar N.S."/>
            <person name="Johnson T.J."/>
            <person name="Gebhart C.J."/>
        </authorList>
    </citation>
    <scope>NUCLEOTIDE SEQUENCE [LARGE SCALE GENOMIC DNA]</scope>
    <source>
        <strain evidence="4">B78</strain>
    </source>
</reference>
<dbReference type="InterPro" id="IPR036291">
    <property type="entry name" value="NAD(P)-bd_dom_sf"/>
</dbReference>
<dbReference type="KEGG" id="bhd:BHYOB78_13430"/>
<keyword evidence="4" id="KW-1185">Reference proteome</keyword>
<dbReference type="GeneID" id="63964034"/>
<organism evidence="3 4">
    <name type="scientific">Brachyspira hyodysenteriae ATCC 27164</name>
    <dbReference type="NCBI Taxonomy" id="1266923"/>
    <lineage>
        <taxon>Bacteria</taxon>
        <taxon>Pseudomonadati</taxon>
        <taxon>Spirochaetota</taxon>
        <taxon>Spirochaetia</taxon>
        <taxon>Brachyspirales</taxon>
        <taxon>Brachyspiraceae</taxon>
        <taxon>Brachyspira</taxon>
    </lineage>
</organism>
<comment type="similarity">
    <text evidence="1">Belongs to the NAD(P)-dependent epimerase/dehydratase family.</text>
</comment>
<evidence type="ECO:0000259" key="2">
    <source>
        <dbReference type="Pfam" id="PF01370"/>
    </source>
</evidence>
<gene>
    <name evidence="3" type="ORF">BHYOB78_13430</name>
</gene>
<proteinExistence type="inferred from homology"/>
<dbReference type="AlphaFoldDB" id="A0A3B6WCC8"/>
<evidence type="ECO:0000256" key="1">
    <source>
        <dbReference type="ARBA" id="ARBA00007637"/>
    </source>
</evidence>
<geneLocation type="plasmid" evidence="3 4">
    <name>pBhyoB78</name>
</geneLocation>
<dbReference type="RefSeq" id="WP_020065015.1">
    <property type="nucleotide sequence ID" value="NZ_CP016085.2"/>
</dbReference>
<evidence type="ECO:0000313" key="3">
    <source>
        <dbReference type="EMBL" id="ANN64901.1"/>
    </source>
</evidence>
<evidence type="ECO:0000313" key="4">
    <source>
        <dbReference type="Proteomes" id="UP000092328"/>
    </source>
</evidence>
<feature type="domain" description="NAD-dependent epimerase/dehydratase" evidence="2">
    <location>
        <begin position="5"/>
        <end position="223"/>
    </location>
</feature>
<dbReference type="OrthoDB" id="9776016at2"/>
<name>A0A3B6WCC8_BRAHO</name>
<dbReference type="Pfam" id="PF01370">
    <property type="entry name" value="Epimerase"/>
    <property type="match status" value="1"/>
</dbReference>
<dbReference type="Proteomes" id="UP000092328">
    <property type="component" value="Plasmid pBhyoB78"/>
</dbReference>
<accession>A0A3B6WCC8</accession>
<dbReference type="SUPFAM" id="SSF51735">
    <property type="entry name" value="NAD(P)-binding Rossmann-fold domains"/>
    <property type="match status" value="1"/>
</dbReference>
<keyword evidence="3" id="KW-0614">Plasmid</keyword>
<sequence>MKKILYIGGNGNISWHCVQESINSGHEVYILNREETLLTRREIQPNIIKLKSDIRNIENTKKTINNIIFDCVIDFICYNEEHAKNDLNLFKNNTKQFIFISTVSVYKKETKYLPYKENSPKDINSKYSYAYNKIKAENTFIEAYKNYGFPITIVRPANTYDTIIPVSVGHNCFTVPQRCLDGKPILIAGDGTSLCTMMHSKDFAKAFNYLVCNYDLIGEEINISGDELLTWIDISKYLLEALNIKNTDFIHIPANDLININISISDNLKNSACFGNGVMSERIYCNIFDNSKIKSIAKNWKQSISFKKGIRDTINWMFEKNIRRRFNNELDSILDSLIK</sequence>
<dbReference type="InterPro" id="IPR001509">
    <property type="entry name" value="Epimerase_deHydtase"/>
</dbReference>
<dbReference type="PANTHER" id="PTHR43000">
    <property type="entry name" value="DTDP-D-GLUCOSE 4,6-DEHYDRATASE-RELATED"/>
    <property type="match status" value="1"/>
</dbReference>
<dbReference type="EMBL" id="CP016085">
    <property type="protein sequence ID" value="ANN64901.1"/>
    <property type="molecule type" value="Genomic_DNA"/>
</dbReference>